<dbReference type="InterPro" id="IPR016181">
    <property type="entry name" value="Acyl_CoA_acyltransferase"/>
</dbReference>
<gene>
    <name evidence="4" type="ORF">MNBD_DELTA03-250</name>
</gene>
<dbReference type="GO" id="GO:0005737">
    <property type="term" value="C:cytoplasm"/>
    <property type="evidence" value="ECO:0007669"/>
    <property type="project" value="TreeGrafter"/>
</dbReference>
<dbReference type="NCBIfam" id="NF005840">
    <property type="entry name" value="PRK07757.1"/>
    <property type="match status" value="1"/>
</dbReference>
<dbReference type="EMBL" id="UOEX01000412">
    <property type="protein sequence ID" value="VAW42015.1"/>
    <property type="molecule type" value="Genomic_DNA"/>
</dbReference>
<name>A0A3B0VER6_9ZZZZ</name>
<proteinExistence type="predicted"/>
<protein>
    <submittedName>
        <fullName evidence="4">N-acetylglutamate synthase</fullName>
        <ecNumber evidence="4">2.3.1.1</ecNumber>
    </submittedName>
</protein>
<keyword evidence="2 4" id="KW-0012">Acyltransferase</keyword>
<dbReference type="GO" id="GO:0008080">
    <property type="term" value="F:N-acetyltransferase activity"/>
    <property type="evidence" value="ECO:0007669"/>
    <property type="project" value="InterPro"/>
</dbReference>
<evidence type="ECO:0000313" key="4">
    <source>
        <dbReference type="EMBL" id="VAW42015.1"/>
    </source>
</evidence>
<dbReference type="PANTHER" id="PTHR43626">
    <property type="entry name" value="ACYL-COA N-ACYLTRANSFERASE"/>
    <property type="match status" value="1"/>
</dbReference>
<dbReference type="CDD" id="cd04301">
    <property type="entry name" value="NAT_SF"/>
    <property type="match status" value="1"/>
</dbReference>
<accession>A0A3B0VER6</accession>
<dbReference type="AlphaFoldDB" id="A0A3B0VER6"/>
<dbReference type="PANTHER" id="PTHR43626:SF4">
    <property type="entry name" value="GCN5-RELATED N-ACETYLTRANSFERASE 2, CHLOROPLASTIC"/>
    <property type="match status" value="1"/>
</dbReference>
<evidence type="ECO:0000256" key="1">
    <source>
        <dbReference type="ARBA" id="ARBA00022679"/>
    </source>
</evidence>
<sequence>MIRDARVPDVRAIYELLNKFSDKGQLLGRSLNSLYDNLRDFKVWEAPDGSGLLGAVAALHVCWGELAEIRSLAVAEAYQGQGLGRRLVQSCLSEIGVLGIERVFALTYEPDFFIKMGFELIPRDELPHKVWSECLQCPKYPDCNEIALIWRSDGKGQHS</sequence>
<dbReference type="InterPro" id="IPR000182">
    <property type="entry name" value="GNAT_dom"/>
</dbReference>
<dbReference type="Gene3D" id="3.40.630.30">
    <property type="match status" value="1"/>
</dbReference>
<evidence type="ECO:0000256" key="2">
    <source>
        <dbReference type="ARBA" id="ARBA00023315"/>
    </source>
</evidence>
<keyword evidence="1 4" id="KW-0808">Transferase</keyword>
<reference evidence="4" key="1">
    <citation type="submission" date="2018-06" db="EMBL/GenBank/DDBJ databases">
        <authorList>
            <person name="Zhirakovskaya E."/>
        </authorList>
    </citation>
    <scope>NUCLEOTIDE SEQUENCE</scope>
</reference>
<dbReference type="InterPro" id="IPR045039">
    <property type="entry name" value="NSI-like"/>
</dbReference>
<dbReference type="EC" id="2.3.1.1" evidence="4"/>
<dbReference type="Pfam" id="PF13508">
    <property type="entry name" value="Acetyltransf_7"/>
    <property type="match status" value="1"/>
</dbReference>
<organism evidence="4">
    <name type="scientific">hydrothermal vent metagenome</name>
    <dbReference type="NCBI Taxonomy" id="652676"/>
    <lineage>
        <taxon>unclassified sequences</taxon>
        <taxon>metagenomes</taxon>
        <taxon>ecological metagenomes</taxon>
    </lineage>
</organism>
<dbReference type="SUPFAM" id="SSF55729">
    <property type="entry name" value="Acyl-CoA N-acyltransferases (Nat)"/>
    <property type="match status" value="1"/>
</dbReference>
<evidence type="ECO:0000259" key="3">
    <source>
        <dbReference type="PROSITE" id="PS51186"/>
    </source>
</evidence>
<dbReference type="PROSITE" id="PS51186">
    <property type="entry name" value="GNAT"/>
    <property type="match status" value="1"/>
</dbReference>
<feature type="domain" description="N-acetyltransferase" evidence="3">
    <location>
        <begin position="1"/>
        <end position="137"/>
    </location>
</feature>